<dbReference type="AlphaFoldDB" id="A0A2T1ED90"/>
<dbReference type="PANTHER" id="PTHR40446:SF2">
    <property type="entry name" value="N-ACETYLGLUCOSAMINE-1-PHOSPHODIESTER ALPHA-N-ACETYLGLUCOSAMINIDASE"/>
    <property type="match status" value="1"/>
</dbReference>
<dbReference type="RefSeq" id="WP_106255838.1">
    <property type="nucleotide sequence ID" value="NZ_CAWNSW010000047.1"/>
</dbReference>
<gene>
    <name evidence="2" type="ORF">C7B82_08315</name>
</gene>
<accession>A0A2T1ED90</accession>
<evidence type="ECO:0000313" key="2">
    <source>
        <dbReference type="EMBL" id="PSB30665.1"/>
    </source>
</evidence>
<comment type="caution">
    <text evidence="2">The sequence shown here is derived from an EMBL/GenBank/DDBJ whole genome shotgun (WGS) entry which is preliminary data.</text>
</comment>
<reference evidence="3" key="1">
    <citation type="submission" date="2018-02" db="EMBL/GenBank/DDBJ databases">
        <authorList>
            <person name="Moore K."/>
            <person name="Momper L."/>
        </authorList>
    </citation>
    <scope>NUCLEOTIDE SEQUENCE [LARGE SCALE GENOMIC DNA]</scope>
    <source>
        <strain evidence="3">ULC18</strain>
    </source>
</reference>
<dbReference type="InterPro" id="IPR018711">
    <property type="entry name" value="NAGPA"/>
</dbReference>
<evidence type="ECO:0000259" key="1">
    <source>
        <dbReference type="Pfam" id="PF09992"/>
    </source>
</evidence>
<reference evidence="2 3" key="2">
    <citation type="submission" date="2018-03" db="EMBL/GenBank/DDBJ databases">
        <title>The ancient ancestry and fast evolution of plastids.</title>
        <authorList>
            <person name="Moore K.R."/>
            <person name="Magnabosco C."/>
            <person name="Momper L."/>
            <person name="Gold D.A."/>
            <person name="Bosak T."/>
            <person name="Fournier G.P."/>
        </authorList>
    </citation>
    <scope>NUCLEOTIDE SEQUENCE [LARGE SCALE GENOMIC DNA]</scope>
    <source>
        <strain evidence="2 3">ULC18</strain>
    </source>
</reference>
<dbReference type="OrthoDB" id="9809781at2"/>
<keyword evidence="3" id="KW-1185">Reference proteome</keyword>
<name>A0A2T1ED90_9CYAN</name>
<proteinExistence type="predicted"/>
<dbReference type="Proteomes" id="UP000239576">
    <property type="component" value="Unassembled WGS sequence"/>
</dbReference>
<sequence>MKAIWLLGISMIGLWALLWGVQRLLSSAPRPTAKVTPTATVPAPTIQYQSYTLANSTVYTVKIPIERHFLVLPAVSDTVETVTAIAQRQAAIAVLNGGFFDPDNQQSTAYVVVNGNVLADPQQNASLMQNPKLTPYLSKILNRTEFRQYQCSDRRQYAFALHNDAVPAGCEMVNALGGGPRLLPAMTAQQEGFVAEANGVVVRDALGSRRPNARTAIGITRDRSLLWVMVAQKPGASASGMTLQELAAFMQTLDVEQAMNLDGGSSSSLYYDGKTIYGKRDEAGEPIMRPVKSVLLVKQDGDRK</sequence>
<evidence type="ECO:0000313" key="3">
    <source>
        <dbReference type="Proteomes" id="UP000239576"/>
    </source>
</evidence>
<dbReference type="Pfam" id="PF09992">
    <property type="entry name" value="NAGPA"/>
    <property type="match status" value="1"/>
</dbReference>
<organism evidence="2 3">
    <name type="scientific">Stenomitos frigidus ULC18</name>
    <dbReference type="NCBI Taxonomy" id="2107698"/>
    <lineage>
        <taxon>Bacteria</taxon>
        <taxon>Bacillati</taxon>
        <taxon>Cyanobacteriota</taxon>
        <taxon>Cyanophyceae</taxon>
        <taxon>Leptolyngbyales</taxon>
        <taxon>Leptolyngbyaceae</taxon>
        <taxon>Stenomitos</taxon>
    </lineage>
</organism>
<feature type="domain" description="Phosphodiester glycosidase" evidence="1">
    <location>
        <begin position="91"/>
        <end position="297"/>
    </location>
</feature>
<dbReference type="EMBL" id="PVWK01000049">
    <property type="protein sequence ID" value="PSB30665.1"/>
    <property type="molecule type" value="Genomic_DNA"/>
</dbReference>
<protein>
    <recommendedName>
        <fullName evidence="1">Phosphodiester glycosidase domain-containing protein</fullName>
    </recommendedName>
</protein>
<dbReference type="PANTHER" id="PTHR40446">
    <property type="entry name" value="N-ACETYLGLUCOSAMINE-1-PHOSPHODIESTER ALPHA-N-ACETYLGLUCOSAMINIDASE"/>
    <property type="match status" value="1"/>
</dbReference>